<comment type="caution">
    <text evidence="2">The sequence shown here is derived from an EMBL/GenBank/DDBJ whole genome shotgun (WGS) entry which is preliminary data.</text>
</comment>
<dbReference type="InterPro" id="IPR021148">
    <property type="entry name" value="Polysacc_synth_dom"/>
</dbReference>
<dbReference type="PANTHER" id="PTHR13410">
    <property type="entry name" value="PROTEIN PBDC1"/>
    <property type="match status" value="1"/>
</dbReference>
<dbReference type="Gene3D" id="1.10.3560.10">
    <property type="entry name" value="yst0336 like domain"/>
    <property type="match status" value="1"/>
</dbReference>
<dbReference type="Proteomes" id="UP000749646">
    <property type="component" value="Unassembled WGS sequence"/>
</dbReference>
<organism evidence="2 3">
    <name type="scientific">Modicella reniformis</name>
    <dbReference type="NCBI Taxonomy" id="1440133"/>
    <lineage>
        <taxon>Eukaryota</taxon>
        <taxon>Fungi</taxon>
        <taxon>Fungi incertae sedis</taxon>
        <taxon>Mucoromycota</taxon>
        <taxon>Mortierellomycotina</taxon>
        <taxon>Mortierellomycetes</taxon>
        <taxon>Mortierellales</taxon>
        <taxon>Mortierellaceae</taxon>
        <taxon>Modicella</taxon>
    </lineage>
</organism>
<dbReference type="AlphaFoldDB" id="A0A9P6MLR8"/>
<gene>
    <name evidence="2" type="ORF">BGZ65_001165</name>
</gene>
<keyword evidence="3" id="KW-1185">Reference proteome</keyword>
<dbReference type="OrthoDB" id="10248897at2759"/>
<dbReference type="GO" id="GO:0005737">
    <property type="term" value="C:cytoplasm"/>
    <property type="evidence" value="ECO:0007669"/>
    <property type="project" value="TreeGrafter"/>
</dbReference>
<feature type="domain" description="Polysaccharide biosynthesis" evidence="1">
    <location>
        <begin position="15"/>
        <end position="140"/>
    </location>
</feature>
<sequence length="148" mass="17048">MSLPTADELEQLQDIERQWAVKAMHHAETYFSLLGAIDGSKLKLTRIDNEIYADFIVTFGADFKIDVLDEAKDFKSPEMKEKWRNFINKYDGGKVTDYNFGSLLRIDASKDYSQDNTMFVTRMQFLTIEIARNKAGLNSVHIKPRSTN</sequence>
<dbReference type="EMBL" id="JAAAHW010000031">
    <property type="protein sequence ID" value="KAG0006959.1"/>
    <property type="molecule type" value="Genomic_DNA"/>
</dbReference>
<evidence type="ECO:0000259" key="1">
    <source>
        <dbReference type="Pfam" id="PF04669"/>
    </source>
</evidence>
<dbReference type="InterPro" id="IPR023139">
    <property type="entry name" value="PBDC1-like_dom_sf"/>
</dbReference>
<dbReference type="PANTHER" id="PTHR13410:SF9">
    <property type="entry name" value="PROTEIN PBDC1"/>
    <property type="match status" value="1"/>
</dbReference>
<dbReference type="InterPro" id="IPR008476">
    <property type="entry name" value="PBDC1_metazoa/fungi"/>
</dbReference>
<name>A0A9P6MLR8_9FUNG</name>
<reference evidence="2" key="1">
    <citation type="journal article" date="2020" name="Fungal Divers.">
        <title>Resolving the Mortierellaceae phylogeny through synthesis of multi-gene phylogenetics and phylogenomics.</title>
        <authorList>
            <person name="Vandepol N."/>
            <person name="Liber J."/>
            <person name="Desiro A."/>
            <person name="Na H."/>
            <person name="Kennedy M."/>
            <person name="Barry K."/>
            <person name="Grigoriev I.V."/>
            <person name="Miller A.N."/>
            <person name="O'Donnell K."/>
            <person name="Stajich J.E."/>
            <person name="Bonito G."/>
        </authorList>
    </citation>
    <scope>NUCLEOTIDE SEQUENCE</scope>
    <source>
        <strain evidence="2">MES-2147</strain>
    </source>
</reference>
<evidence type="ECO:0000313" key="3">
    <source>
        <dbReference type="Proteomes" id="UP000749646"/>
    </source>
</evidence>
<dbReference type="Pfam" id="PF04669">
    <property type="entry name" value="PBDC1"/>
    <property type="match status" value="1"/>
</dbReference>
<protein>
    <recommendedName>
        <fullName evidence="1">Polysaccharide biosynthesis domain-containing protein</fullName>
    </recommendedName>
</protein>
<proteinExistence type="predicted"/>
<accession>A0A9P6MLR8</accession>
<evidence type="ECO:0000313" key="2">
    <source>
        <dbReference type="EMBL" id="KAG0006959.1"/>
    </source>
</evidence>